<dbReference type="GO" id="GO:0006006">
    <property type="term" value="P:glucose metabolic process"/>
    <property type="evidence" value="ECO:0007669"/>
    <property type="project" value="UniProtKB-KW"/>
</dbReference>
<dbReference type="EC" id="1.1.1.49" evidence="8"/>
<dbReference type="PANTHER" id="PTHR23429">
    <property type="entry name" value="GLUCOSE-6-PHOSPHATE 1-DEHYDROGENASE G6PD"/>
    <property type="match status" value="1"/>
</dbReference>
<dbReference type="EMBL" id="UOFN01000071">
    <property type="protein sequence ID" value="VAW76918.1"/>
    <property type="molecule type" value="Genomic_DNA"/>
</dbReference>
<dbReference type="NCBIfam" id="TIGR00871">
    <property type="entry name" value="zwf"/>
    <property type="match status" value="1"/>
</dbReference>
<feature type="domain" description="Glucose-6-phosphate dehydrogenase NAD-binding" evidence="6">
    <location>
        <begin position="7"/>
        <end position="183"/>
    </location>
</feature>
<proteinExistence type="inferred from homology"/>
<evidence type="ECO:0000256" key="2">
    <source>
        <dbReference type="ARBA" id="ARBA00022526"/>
    </source>
</evidence>
<dbReference type="Gene3D" id="3.40.50.720">
    <property type="entry name" value="NAD(P)-binding Rossmann-like Domain"/>
    <property type="match status" value="1"/>
</dbReference>
<dbReference type="HAMAP" id="MF_00966">
    <property type="entry name" value="G6PD"/>
    <property type="match status" value="1"/>
</dbReference>
<dbReference type="AlphaFoldDB" id="A0A3B0Y805"/>
<feature type="domain" description="Glucose-6-phosphate dehydrogenase C-terminal" evidence="7">
    <location>
        <begin position="185"/>
        <end position="482"/>
    </location>
</feature>
<organism evidence="8">
    <name type="scientific">hydrothermal vent metagenome</name>
    <dbReference type="NCBI Taxonomy" id="652676"/>
    <lineage>
        <taxon>unclassified sequences</taxon>
        <taxon>metagenomes</taxon>
        <taxon>ecological metagenomes</taxon>
    </lineage>
</organism>
<dbReference type="SUPFAM" id="SSF51735">
    <property type="entry name" value="NAD(P)-binding Rossmann-fold domains"/>
    <property type="match status" value="1"/>
</dbReference>
<dbReference type="GO" id="GO:0050661">
    <property type="term" value="F:NADP binding"/>
    <property type="evidence" value="ECO:0007669"/>
    <property type="project" value="InterPro"/>
</dbReference>
<dbReference type="Pfam" id="PF02781">
    <property type="entry name" value="G6PD_C"/>
    <property type="match status" value="1"/>
</dbReference>
<dbReference type="PRINTS" id="PR00079">
    <property type="entry name" value="G6PDHDRGNASE"/>
</dbReference>
<evidence type="ECO:0000313" key="8">
    <source>
        <dbReference type="EMBL" id="VAW76918.1"/>
    </source>
</evidence>
<protein>
    <submittedName>
        <fullName evidence="8">Glucose-6-phosphate 1-dehydrogenase</fullName>
        <ecNumber evidence="8">1.1.1.49</ecNumber>
    </submittedName>
</protein>
<evidence type="ECO:0000256" key="1">
    <source>
        <dbReference type="ARBA" id="ARBA00004937"/>
    </source>
</evidence>
<keyword evidence="2" id="KW-0313">Glucose metabolism</keyword>
<dbReference type="GO" id="GO:0005829">
    <property type="term" value="C:cytosol"/>
    <property type="evidence" value="ECO:0007669"/>
    <property type="project" value="TreeGrafter"/>
</dbReference>
<comment type="pathway">
    <text evidence="1">Carbohydrate degradation; pentose phosphate pathway; D-ribulose 5-phosphate from D-glucose 6-phosphate (oxidative stage): step 1/3.</text>
</comment>
<gene>
    <name evidence="8" type="ORF">MNBD_GAMMA15-961</name>
</gene>
<dbReference type="InterPro" id="IPR022674">
    <property type="entry name" value="G6P_DH_NAD-bd"/>
</dbReference>
<reference evidence="8" key="1">
    <citation type="submission" date="2018-06" db="EMBL/GenBank/DDBJ databases">
        <authorList>
            <person name="Zhirakovskaya E."/>
        </authorList>
    </citation>
    <scope>NUCLEOTIDE SEQUENCE</scope>
</reference>
<name>A0A3B0Y805_9ZZZZ</name>
<keyword evidence="4 8" id="KW-0560">Oxidoreductase</keyword>
<accession>A0A3B0Y805</accession>
<evidence type="ECO:0000256" key="3">
    <source>
        <dbReference type="ARBA" id="ARBA00022857"/>
    </source>
</evidence>
<dbReference type="InterPro" id="IPR036291">
    <property type="entry name" value="NAD(P)-bd_dom_sf"/>
</dbReference>
<evidence type="ECO:0000259" key="6">
    <source>
        <dbReference type="Pfam" id="PF00479"/>
    </source>
</evidence>
<dbReference type="GO" id="GO:0009051">
    <property type="term" value="P:pentose-phosphate shunt, oxidative branch"/>
    <property type="evidence" value="ECO:0007669"/>
    <property type="project" value="TreeGrafter"/>
</dbReference>
<evidence type="ECO:0000259" key="7">
    <source>
        <dbReference type="Pfam" id="PF02781"/>
    </source>
</evidence>
<evidence type="ECO:0000256" key="5">
    <source>
        <dbReference type="ARBA" id="ARBA00023277"/>
    </source>
</evidence>
<dbReference type="Pfam" id="PF00479">
    <property type="entry name" value="G6PD_N"/>
    <property type="match status" value="1"/>
</dbReference>
<dbReference type="GO" id="GO:0004345">
    <property type="term" value="F:glucose-6-phosphate dehydrogenase activity"/>
    <property type="evidence" value="ECO:0007669"/>
    <property type="project" value="UniProtKB-EC"/>
</dbReference>
<sequence>MEDCTYVIFGATGNLSRIKLIPALYHLDAAGRLTDGMKIVGFGRRDWSDDAWRAQVRSWLEERETKPEVLERFLERFYFFQGDLADEEVYPALSEKLLGGGGFSPNMVFYMAISPAQFGKVSRRLGDCGLASEDGGWRRLVIEKPFGYDLESAESLNRSLNRDFQESQIFRIDHYLGKGTVQNVLVFRFANLMLEPLWNRNYIDHVQITHSESLGTEGRAGYYDGAGALRDMIQSHLLQVLTLVAMEPPANLDAESLRDEKVKVLRSIRPIPASAVNAHAVRAQYTAGTVKGEKAAAYLDEPDVPGDSVTETYAAVKLFIDNWRWRNVPFFLRTGKRMAKGNSMVAIRFKHPPQQLFRETQIERLEPNWILMNLQPNECIRMEMQVKQNGLEMRTETTRLDASHCGINPNQLDAYEALLLDVIEGDHSLFLRYDEVSWAWKVVDPILKQWSVERDYITGYNAGSWGPPEADRLFPRQDQYWRNTLDDSDDERR</sequence>
<dbReference type="Gene3D" id="3.30.360.10">
    <property type="entry name" value="Dihydrodipicolinate Reductase, domain 2"/>
    <property type="match status" value="1"/>
</dbReference>
<dbReference type="InterPro" id="IPR022675">
    <property type="entry name" value="G6P_DH_C"/>
</dbReference>
<dbReference type="PANTHER" id="PTHR23429:SF0">
    <property type="entry name" value="GLUCOSE-6-PHOSPHATE 1-DEHYDROGENASE"/>
    <property type="match status" value="1"/>
</dbReference>
<keyword evidence="3" id="KW-0521">NADP</keyword>
<dbReference type="SUPFAM" id="SSF55347">
    <property type="entry name" value="Glyceraldehyde-3-phosphate dehydrogenase-like, C-terminal domain"/>
    <property type="match status" value="1"/>
</dbReference>
<keyword evidence="5" id="KW-0119">Carbohydrate metabolism</keyword>
<dbReference type="InterPro" id="IPR001282">
    <property type="entry name" value="G6P_DH"/>
</dbReference>
<dbReference type="PIRSF" id="PIRSF000110">
    <property type="entry name" value="G6PD"/>
    <property type="match status" value="1"/>
</dbReference>
<dbReference type="NCBIfam" id="NF009492">
    <property type="entry name" value="PRK12853.1-3"/>
    <property type="match status" value="1"/>
</dbReference>
<evidence type="ECO:0000256" key="4">
    <source>
        <dbReference type="ARBA" id="ARBA00023002"/>
    </source>
</evidence>